<dbReference type="InterPro" id="IPR040053">
    <property type="entry name" value="JOSD1/2"/>
</dbReference>
<keyword evidence="11" id="KW-0832">Ubl conjugation</keyword>
<keyword evidence="9" id="KW-0833">Ubl conjugation pathway</keyword>
<evidence type="ECO:0000256" key="17">
    <source>
        <dbReference type="PROSITE-ProRule" id="PRU00331"/>
    </source>
</evidence>
<evidence type="ECO:0000256" key="6">
    <source>
        <dbReference type="ARBA" id="ARBA00022490"/>
    </source>
</evidence>
<evidence type="ECO:0000256" key="5">
    <source>
        <dbReference type="ARBA" id="ARBA00022475"/>
    </source>
</evidence>
<name>G5BLB5_HETGA</name>
<keyword evidence="7" id="KW-0597">Phosphoprotein</keyword>
<evidence type="ECO:0000256" key="13">
    <source>
        <dbReference type="ARBA" id="ARBA00037708"/>
    </source>
</evidence>
<evidence type="ECO:0000256" key="2">
    <source>
        <dbReference type="ARBA" id="ARBA00004236"/>
    </source>
</evidence>
<evidence type="ECO:0000256" key="10">
    <source>
        <dbReference type="ARBA" id="ARBA00022801"/>
    </source>
</evidence>
<accession>G5BLB5</accession>
<dbReference type="GO" id="GO:0006508">
    <property type="term" value="P:proteolysis"/>
    <property type="evidence" value="ECO:0007669"/>
    <property type="project" value="UniProtKB-KW"/>
</dbReference>
<comment type="catalytic activity">
    <reaction evidence="1">
        <text>Thiol-dependent hydrolysis of ester, thioester, amide, peptide and isopeptide bonds formed by the C-terminal Gly of ubiquitin (a 76-residue protein attached to proteins as an intracellular targeting signal).</text>
        <dbReference type="EC" id="3.4.19.12"/>
    </reaction>
</comment>
<dbReference type="GO" id="GO:0016579">
    <property type="term" value="P:protein deubiquitination"/>
    <property type="evidence" value="ECO:0007669"/>
    <property type="project" value="InterPro"/>
</dbReference>
<dbReference type="PANTHER" id="PTHR13291:SF1">
    <property type="entry name" value="JOSEPHIN-1"/>
    <property type="match status" value="1"/>
</dbReference>
<comment type="subunit">
    <text evidence="14">Interacts with beta-actin/ACTB.</text>
</comment>
<dbReference type="PROSITE" id="PS50957">
    <property type="entry name" value="JOSEPHIN"/>
    <property type="match status" value="1"/>
</dbReference>
<dbReference type="GO" id="GO:0005737">
    <property type="term" value="C:cytoplasm"/>
    <property type="evidence" value="ECO:0007669"/>
    <property type="project" value="UniProtKB-SubCell"/>
</dbReference>
<evidence type="ECO:0000256" key="7">
    <source>
        <dbReference type="ARBA" id="ARBA00022553"/>
    </source>
</evidence>
<dbReference type="Proteomes" id="UP000006813">
    <property type="component" value="Unassembled WGS sequence"/>
</dbReference>
<comment type="subcellular location">
    <subcellularLocation>
        <location evidence="2">Cell membrane</location>
    </subcellularLocation>
    <subcellularLocation>
        <location evidence="3">Cytoplasm</location>
    </subcellularLocation>
</comment>
<evidence type="ECO:0000256" key="9">
    <source>
        <dbReference type="ARBA" id="ARBA00022786"/>
    </source>
</evidence>
<evidence type="ECO:0000256" key="14">
    <source>
        <dbReference type="ARBA" id="ARBA00038710"/>
    </source>
</evidence>
<keyword evidence="12" id="KW-0472">Membrane</keyword>
<evidence type="ECO:0000256" key="18">
    <source>
        <dbReference type="SAM" id="MobiDB-lite"/>
    </source>
</evidence>
<proteinExistence type="predicted"/>
<feature type="region of interest" description="Disordered" evidence="18">
    <location>
        <begin position="1"/>
        <end position="23"/>
    </location>
</feature>
<evidence type="ECO:0000256" key="12">
    <source>
        <dbReference type="ARBA" id="ARBA00023136"/>
    </source>
</evidence>
<evidence type="ECO:0000313" key="20">
    <source>
        <dbReference type="EMBL" id="EHB10076.1"/>
    </source>
</evidence>
<reference evidence="20 21" key="1">
    <citation type="journal article" date="2011" name="Nature">
        <title>Genome sequencing reveals insights into physiology and longevity of the naked mole rat.</title>
        <authorList>
            <person name="Kim E.B."/>
            <person name="Fang X."/>
            <person name="Fushan A.A."/>
            <person name="Huang Z."/>
            <person name="Lobanov A.V."/>
            <person name="Han L."/>
            <person name="Marino S.M."/>
            <person name="Sun X."/>
            <person name="Turanov A.A."/>
            <person name="Yang P."/>
            <person name="Yim S.H."/>
            <person name="Zhao X."/>
            <person name="Kasaikina M.V."/>
            <person name="Stoletzki N."/>
            <person name="Peng C."/>
            <person name="Polak P."/>
            <person name="Xiong Z."/>
            <person name="Kiezun A."/>
            <person name="Zhu Y."/>
            <person name="Chen Y."/>
            <person name="Kryukov G.V."/>
            <person name="Zhang Q."/>
            <person name="Peshkin L."/>
            <person name="Yang L."/>
            <person name="Bronson R.T."/>
            <person name="Buffenstein R."/>
            <person name="Wang B."/>
            <person name="Han C."/>
            <person name="Li Q."/>
            <person name="Chen L."/>
            <person name="Zhao W."/>
            <person name="Sunyaev S.R."/>
            <person name="Park T.J."/>
            <person name="Zhang G."/>
            <person name="Wang J."/>
            <person name="Gladyshev V.N."/>
        </authorList>
    </citation>
    <scope>NUCLEOTIDE SEQUENCE [LARGE SCALE GENOMIC DNA]</scope>
</reference>
<dbReference type="InParanoid" id="G5BLB5"/>
<evidence type="ECO:0000256" key="3">
    <source>
        <dbReference type="ARBA" id="ARBA00004496"/>
    </source>
</evidence>
<feature type="domain" description="Josephin" evidence="19">
    <location>
        <begin position="23"/>
        <end position="144"/>
    </location>
</feature>
<evidence type="ECO:0000256" key="16">
    <source>
        <dbReference type="ARBA" id="ARBA00042189"/>
    </source>
</evidence>
<keyword evidence="10" id="KW-0378">Hydrolase</keyword>
<dbReference type="InterPro" id="IPR006155">
    <property type="entry name" value="Josephin"/>
</dbReference>
<evidence type="ECO:0000313" key="21">
    <source>
        <dbReference type="Proteomes" id="UP000006813"/>
    </source>
</evidence>
<evidence type="ECO:0000256" key="8">
    <source>
        <dbReference type="ARBA" id="ARBA00022670"/>
    </source>
</evidence>
<dbReference type="Gene3D" id="3.90.70.40">
    <property type="match status" value="1"/>
</dbReference>
<gene>
    <name evidence="20" type="ORF">GW7_01962</name>
</gene>
<dbReference type="STRING" id="10181.G5BLB5"/>
<organism evidence="20 21">
    <name type="scientific">Heterocephalus glaber</name>
    <name type="common">Naked mole rat</name>
    <dbReference type="NCBI Taxonomy" id="10181"/>
    <lineage>
        <taxon>Eukaryota</taxon>
        <taxon>Metazoa</taxon>
        <taxon>Chordata</taxon>
        <taxon>Craniata</taxon>
        <taxon>Vertebrata</taxon>
        <taxon>Euteleostomi</taxon>
        <taxon>Mammalia</taxon>
        <taxon>Eutheria</taxon>
        <taxon>Euarchontoglires</taxon>
        <taxon>Glires</taxon>
        <taxon>Rodentia</taxon>
        <taxon>Hystricomorpha</taxon>
        <taxon>Bathyergidae</taxon>
        <taxon>Heterocephalus</taxon>
    </lineage>
</organism>
<dbReference type="GO" id="GO:0005886">
    <property type="term" value="C:plasma membrane"/>
    <property type="evidence" value="ECO:0007669"/>
    <property type="project" value="UniProtKB-SubCell"/>
</dbReference>
<feature type="compositionally biased region" description="Basic and acidic residues" evidence="18">
    <location>
        <begin position="1"/>
        <end position="10"/>
    </location>
</feature>
<dbReference type="PANTHER" id="PTHR13291">
    <property type="entry name" value="JOSEPHIN 1, 2"/>
    <property type="match status" value="1"/>
</dbReference>
<dbReference type="SMART" id="SM01246">
    <property type="entry name" value="Josephin"/>
    <property type="match status" value="1"/>
</dbReference>
<evidence type="ECO:0000259" key="19">
    <source>
        <dbReference type="PROSITE" id="PS50957"/>
    </source>
</evidence>
<dbReference type="EC" id="3.4.19.12" evidence="4"/>
<feature type="region of interest" description="Disordered" evidence="18">
    <location>
        <begin position="249"/>
        <end position="269"/>
    </location>
</feature>
<comment type="function">
    <text evidence="13">Deubiquitinates monoubiquitinated probes (in vitro). When ubiquitinated, cleaves 'Lys-63'-linked and 'Lys-48'-linked poly-ubiquitin chains (in vitro), hence may act as a deubiquitinating enzyme. May increase macropinocytosis and suppress clathrin- and caveolae-mediated endocytosis. May enhance membrane dynamics and cell motility independently of its catalytic activity.</text>
</comment>
<protein>
    <recommendedName>
        <fullName evidence="15">Josephin-1</fullName>
        <ecNumber evidence="4">3.4.19.12</ecNumber>
    </recommendedName>
    <alternativeName>
        <fullName evidence="16">Josephin domain-containing protein 1</fullName>
    </alternativeName>
</protein>
<comment type="caution">
    <text evidence="17">Lacks conserved residue(s) required for the propagation of feature annotation.</text>
</comment>
<evidence type="ECO:0000256" key="1">
    <source>
        <dbReference type="ARBA" id="ARBA00000707"/>
    </source>
</evidence>
<dbReference type="Pfam" id="PF02099">
    <property type="entry name" value="Josephin"/>
    <property type="match status" value="1"/>
</dbReference>
<dbReference type="GO" id="GO:0004843">
    <property type="term" value="F:cysteine-type deubiquitinase activity"/>
    <property type="evidence" value="ECO:0007669"/>
    <property type="project" value="UniProtKB-EC"/>
</dbReference>
<dbReference type="AlphaFoldDB" id="G5BLB5"/>
<keyword evidence="8" id="KW-0645">Protease</keyword>
<dbReference type="EMBL" id="JH170874">
    <property type="protein sequence ID" value="EHB10076.1"/>
    <property type="molecule type" value="Genomic_DNA"/>
</dbReference>
<keyword evidence="6" id="KW-0963">Cytoplasm</keyword>
<evidence type="ECO:0000256" key="15">
    <source>
        <dbReference type="ARBA" id="ARBA00040589"/>
    </source>
</evidence>
<evidence type="ECO:0000256" key="11">
    <source>
        <dbReference type="ARBA" id="ARBA00022843"/>
    </source>
</evidence>
<evidence type="ECO:0000256" key="4">
    <source>
        <dbReference type="ARBA" id="ARBA00012759"/>
    </source>
</evidence>
<keyword evidence="5" id="KW-1003">Cell membrane</keyword>
<sequence length="269" mass="29251">MSCVPRKGDETTSESLELPQAAPPQIYQEKQRRDLCALHTLNNVFQDGNAFTKVTLEEIFQRLSPNTMVTPHKSILGKGNFDVNVIVAPLQTKGYEAVCWDKCRDVGVTALTNVMGFIMNLPSNLCWRPLKLLLKRQHWICVREASVMCSVLCTGPALATYPNISLAFCFQSASAVGQVCGLSQEPPVVCAWGRKGGSRALRAWCKEPLLPFREKARWVPAVCPFVRGPDTGSAGVILAAPVSPEMLPPLSSGPIGSEDTVPAKPSDCL</sequence>